<keyword evidence="2" id="KW-0406">Ion transport</keyword>
<dbReference type="GO" id="GO:0015347">
    <property type="term" value="F:sodium-independent organic anion transmembrane transporter activity"/>
    <property type="evidence" value="ECO:0007669"/>
    <property type="project" value="TreeGrafter"/>
</dbReference>
<dbReference type="Gene3D" id="1.20.1250.20">
    <property type="entry name" value="MFS general substrate transporter like domains"/>
    <property type="match status" value="1"/>
</dbReference>
<organism evidence="4 5">
    <name type="scientific">Strongyloides papillosus</name>
    <name type="common">Intestinal threadworm</name>
    <dbReference type="NCBI Taxonomy" id="174720"/>
    <lineage>
        <taxon>Eukaryota</taxon>
        <taxon>Metazoa</taxon>
        <taxon>Ecdysozoa</taxon>
        <taxon>Nematoda</taxon>
        <taxon>Chromadorea</taxon>
        <taxon>Rhabditida</taxon>
        <taxon>Tylenchina</taxon>
        <taxon>Panagrolaimomorpha</taxon>
        <taxon>Strongyloidoidea</taxon>
        <taxon>Strongyloididae</taxon>
        <taxon>Strongyloides</taxon>
    </lineage>
</organism>
<feature type="transmembrane region" description="Helical" evidence="2">
    <location>
        <begin position="760"/>
        <end position="783"/>
    </location>
</feature>
<dbReference type="SUPFAM" id="SSF103473">
    <property type="entry name" value="MFS general substrate transporter"/>
    <property type="match status" value="1"/>
</dbReference>
<keyword evidence="2" id="KW-0472">Membrane</keyword>
<feature type="transmembrane region" description="Helical" evidence="2">
    <location>
        <begin position="403"/>
        <end position="424"/>
    </location>
</feature>
<dbReference type="AlphaFoldDB" id="A0A0N5BXV4"/>
<dbReference type="Proteomes" id="UP000046392">
    <property type="component" value="Unplaced"/>
</dbReference>
<evidence type="ECO:0000313" key="4">
    <source>
        <dbReference type="Proteomes" id="UP000046392"/>
    </source>
</evidence>
<keyword evidence="1" id="KW-1015">Disulfide bond</keyword>
<feature type="transmembrane region" description="Helical" evidence="2">
    <location>
        <begin position="593"/>
        <end position="613"/>
    </location>
</feature>
<evidence type="ECO:0000256" key="2">
    <source>
        <dbReference type="RuleBase" id="RU362056"/>
    </source>
</evidence>
<feature type="transmembrane region" description="Helical" evidence="2">
    <location>
        <begin position="315"/>
        <end position="340"/>
    </location>
</feature>
<evidence type="ECO:0000256" key="3">
    <source>
        <dbReference type="SAM" id="MobiDB-lite"/>
    </source>
</evidence>
<evidence type="ECO:0000313" key="5">
    <source>
        <dbReference type="WBParaSite" id="SPAL_0001061900.1"/>
    </source>
</evidence>
<feature type="transmembrane region" description="Helical" evidence="2">
    <location>
        <begin position="813"/>
        <end position="837"/>
    </location>
</feature>
<feature type="transmembrane region" description="Helical" evidence="2">
    <location>
        <begin position="561"/>
        <end position="581"/>
    </location>
</feature>
<feature type="region of interest" description="Disordered" evidence="3">
    <location>
        <begin position="1"/>
        <end position="59"/>
    </location>
</feature>
<feature type="region of interest" description="Disordered" evidence="3">
    <location>
        <begin position="71"/>
        <end position="118"/>
    </location>
</feature>
<dbReference type="InterPro" id="IPR036259">
    <property type="entry name" value="MFS_trans_sf"/>
</dbReference>
<dbReference type="GO" id="GO:0043252">
    <property type="term" value="P:sodium-independent organic anion transport"/>
    <property type="evidence" value="ECO:0007669"/>
    <property type="project" value="TreeGrafter"/>
</dbReference>
<dbReference type="STRING" id="174720.A0A0N5BXV4"/>
<dbReference type="PANTHER" id="PTHR11388">
    <property type="entry name" value="ORGANIC ANION TRANSPORTER"/>
    <property type="match status" value="1"/>
</dbReference>
<feature type="transmembrane region" description="Helical" evidence="2">
    <location>
        <begin position="201"/>
        <end position="221"/>
    </location>
</feature>
<reference evidence="5" key="1">
    <citation type="submission" date="2017-02" db="UniProtKB">
        <authorList>
            <consortium name="WormBaseParasite"/>
        </authorList>
    </citation>
    <scope>IDENTIFICATION</scope>
</reference>
<name>A0A0N5BXV4_STREA</name>
<dbReference type="WBParaSite" id="SPAL_0001061900.1">
    <property type="protein sequence ID" value="SPAL_0001061900.1"/>
    <property type="gene ID" value="SPAL_0001061900"/>
</dbReference>
<feature type="transmembrane region" description="Helical" evidence="2">
    <location>
        <begin position="161"/>
        <end position="181"/>
    </location>
</feature>
<keyword evidence="2" id="KW-0813">Transport</keyword>
<dbReference type="NCBIfam" id="TIGR00805">
    <property type="entry name" value="oat"/>
    <property type="match status" value="1"/>
</dbReference>
<sequence>MDIGKDSVKEDDEDYINGQSLGAETQSAPGDLAQLPGTSSKESLDFPLGQPIISNTPVNNDNSFNKDIIASYRSPGPNTSRITPRPKGHYRGTRENGFASGPPFPTTPRREPTWLSPEERQKKVQQIELIQKQFDNITKEAQCGIKDWRPKWIQRFANRKVMLILLCWFCTIQGMLINGLVPSSLSTIERRFQINTSTIGRIMQFYDFGYVLFCIPVSYFGGRHSKPLVLGIGLLCMAIGSFIFSSPHLITDAYTSTYNSEDAALSKCSSENSSSLFNMVNEQNTVNGTNSMHSPDALALKSCPSPENQPGTFRYVFLFCLAHFLHGVGATPLFTIGVSYIDENVGTALSSLYVGIFYSFAIFGPALGFITSSSFLQYHTDFLQPGQAFAIKNLDESDPKWVGAWWVGFQLASVLMLVAVFPIISLPKVLPESLQWHKNRLQEEALAGGQRKRTPECCGVPTSGKTAAVFGSLMQMDEASASNVLAEQMPALKSKNGPIWYQLWLDVRHIPIAIYRILSNGSYMLITLAMAVDGMVIAGASTFMSKYLEGQFSVAPSKANMLIGVIMVPMAGIGTMASGYIIQHYKFNCVKSLKFCIALLLASLLLTPMFFIYCDHDQLTGVERPYMDKNDKVFLNITLNDDLLPMSLRSTCNNHCQCLDSEYHPICAEMKNESQIPFYSPCFAGCEEKYDPQRKFYTNCKCVPQDVKQVKKGYCESKCTGLFAFLTFFAPFCLFTFAVGVPLISVVLRTVEYAERSFALGIQWIIVRVVGTIPAPVVFGWIFDVSCTRQHLDPCSGEHGSCMLYQNKLLADLFFVFSIIGQLITMVLLISVLIFFAGSMRDDPDPNVINQKTDIPSLLNDDDEKKDQPSENVPMLISNDG</sequence>
<feature type="compositionally biased region" description="Polar residues" evidence="3">
    <location>
        <begin position="17"/>
        <end position="28"/>
    </location>
</feature>
<feature type="compositionally biased region" description="Basic and acidic residues" evidence="3">
    <location>
        <begin position="108"/>
        <end position="118"/>
    </location>
</feature>
<protein>
    <recommendedName>
        <fullName evidence="2">Solute carrier organic anion transporter family member</fullName>
    </recommendedName>
</protein>
<keyword evidence="2" id="KW-0812">Transmembrane</keyword>
<dbReference type="GO" id="GO:0016323">
    <property type="term" value="C:basolateral plasma membrane"/>
    <property type="evidence" value="ECO:0007669"/>
    <property type="project" value="TreeGrafter"/>
</dbReference>
<comment type="similarity">
    <text evidence="2">Belongs to the organo anion transporter (TC 2.A.60) family.</text>
</comment>
<dbReference type="GO" id="GO:0006811">
    <property type="term" value="P:monoatomic ion transport"/>
    <property type="evidence" value="ECO:0007669"/>
    <property type="project" value="UniProtKB-KW"/>
</dbReference>
<feature type="transmembrane region" description="Helical" evidence="2">
    <location>
        <begin position="523"/>
        <end position="541"/>
    </location>
</feature>
<comment type="subcellular location">
    <subcellularLocation>
        <location evidence="2">Cell membrane</location>
        <topology evidence="2">Multi-pass membrane protein</topology>
    </subcellularLocation>
</comment>
<feature type="region of interest" description="Disordered" evidence="3">
    <location>
        <begin position="850"/>
        <end position="881"/>
    </location>
</feature>
<dbReference type="PANTHER" id="PTHR11388:SF151">
    <property type="entry name" value="SOLUTE CARRIER ORGANIC ANION TRANSPORTER FAMILY MEMBER"/>
    <property type="match status" value="1"/>
</dbReference>
<proteinExistence type="inferred from homology"/>
<evidence type="ECO:0000256" key="1">
    <source>
        <dbReference type="ARBA" id="ARBA00023157"/>
    </source>
</evidence>
<feature type="transmembrane region" description="Helical" evidence="2">
    <location>
        <begin position="722"/>
        <end position="748"/>
    </location>
</feature>
<accession>A0A0N5BXV4</accession>
<dbReference type="InterPro" id="IPR004156">
    <property type="entry name" value="OATP"/>
</dbReference>
<dbReference type="Pfam" id="PF03137">
    <property type="entry name" value="OATP"/>
    <property type="match status" value="1"/>
</dbReference>
<feature type="transmembrane region" description="Helical" evidence="2">
    <location>
        <begin position="352"/>
        <end position="376"/>
    </location>
</feature>
<keyword evidence="4" id="KW-1185">Reference proteome</keyword>
<feature type="transmembrane region" description="Helical" evidence="2">
    <location>
        <begin position="228"/>
        <end position="250"/>
    </location>
</feature>
<keyword evidence="2" id="KW-1133">Transmembrane helix</keyword>